<evidence type="ECO:0000313" key="2">
    <source>
        <dbReference type="EMBL" id="MTI26303.1"/>
    </source>
</evidence>
<organism evidence="2 3">
    <name type="scientific">Fulvivirga kasyanovii</name>
    <dbReference type="NCBI Taxonomy" id="396812"/>
    <lineage>
        <taxon>Bacteria</taxon>
        <taxon>Pseudomonadati</taxon>
        <taxon>Bacteroidota</taxon>
        <taxon>Cytophagia</taxon>
        <taxon>Cytophagales</taxon>
        <taxon>Fulvivirgaceae</taxon>
        <taxon>Fulvivirga</taxon>
    </lineage>
</organism>
<comment type="caution">
    <text evidence="2">The sequence shown here is derived from an EMBL/GenBank/DDBJ whole genome shotgun (WGS) entry which is preliminary data.</text>
</comment>
<gene>
    <name evidence="2" type="ORF">E1163_15200</name>
</gene>
<protein>
    <submittedName>
        <fullName evidence="2">Uncharacterized protein</fullName>
    </submittedName>
</protein>
<accession>A0ABW9RQ70</accession>
<dbReference type="RefSeq" id="WP_155173315.1">
    <property type="nucleotide sequence ID" value="NZ_BAAAFL010000012.1"/>
</dbReference>
<dbReference type="EMBL" id="SMLW01000574">
    <property type="protein sequence ID" value="MTI26303.1"/>
    <property type="molecule type" value="Genomic_DNA"/>
</dbReference>
<feature type="coiled-coil region" evidence="1">
    <location>
        <begin position="37"/>
        <end position="67"/>
    </location>
</feature>
<name>A0ABW9RQ70_9BACT</name>
<evidence type="ECO:0000313" key="3">
    <source>
        <dbReference type="Proteomes" id="UP000798808"/>
    </source>
</evidence>
<keyword evidence="1" id="KW-0175">Coiled coil</keyword>
<evidence type="ECO:0000256" key="1">
    <source>
        <dbReference type="SAM" id="Coils"/>
    </source>
</evidence>
<reference evidence="2 3" key="1">
    <citation type="submission" date="2019-02" db="EMBL/GenBank/DDBJ databases">
        <authorList>
            <person name="Goldberg S.R."/>
            <person name="Haltli B.A."/>
            <person name="Correa H."/>
            <person name="Russell K.G."/>
        </authorList>
    </citation>
    <scope>NUCLEOTIDE SEQUENCE [LARGE SCALE GENOMIC DNA]</scope>
    <source>
        <strain evidence="2 3">JCM 16186</strain>
    </source>
</reference>
<proteinExistence type="predicted"/>
<keyword evidence="3" id="KW-1185">Reference proteome</keyword>
<sequence>MYILEKVKPADLSRIQVKKQDKIIELTGSRFDPAKAFEVIKKETKDFKEQNEKAKEADALFAELLKQNGIKVQPHQGGEKAEQNRVRIREQERARAIQILELEMQLAA</sequence>
<dbReference type="Proteomes" id="UP000798808">
    <property type="component" value="Unassembled WGS sequence"/>
</dbReference>